<evidence type="ECO:0000256" key="3">
    <source>
        <dbReference type="ARBA" id="ARBA00022630"/>
    </source>
</evidence>
<evidence type="ECO:0000313" key="9">
    <source>
        <dbReference type="EMBL" id="MET1754479.1"/>
    </source>
</evidence>
<dbReference type="EC" id="1.14.13.-" evidence="9"/>
<evidence type="ECO:0000313" key="10">
    <source>
        <dbReference type="Proteomes" id="UP001548713"/>
    </source>
</evidence>
<comment type="cofactor">
    <cofactor evidence="1">
        <name>FAD</name>
        <dbReference type="ChEBI" id="CHEBI:57692"/>
    </cofactor>
</comment>
<dbReference type="SUPFAM" id="SSF51905">
    <property type="entry name" value="FAD/NAD(P)-binding domain"/>
    <property type="match status" value="1"/>
</dbReference>
<gene>
    <name evidence="9" type="ORF">ABVV53_03265</name>
</gene>
<dbReference type="GO" id="GO:0016491">
    <property type="term" value="F:oxidoreductase activity"/>
    <property type="evidence" value="ECO:0007669"/>
    <property type="project" value="UniProtKB-KW"/>
</dbReference>
<evidence type="ECO:0000256" key="4">
    <source>
        <dbReference type="ARBA" id="ARBA00022827"/>
    </source>
</evidence>
<dbReference type="InterPro" id="IPR050775">
    <property type="entry name" value="FAD-binding_Monooxygenases"/>
</dbReference>
<keyword evidence="7" id="KW-0503">Monooxygenase</keyword>
<dbReference type="Pfam" id="PF07992">
    <property type="entry name" value="Pyr_redox_2"/>
    <property type="match status" value="1"/>
</dbReference>
<comment type="similarity">
    <text evidence="2">Belongs to the FAD-binding monooxygenase family.</text>
</comment>
<sequence>MTCQPTKVPPAEELDIPAIRERYNQERVRRLRPGGGNQYVRADGGFAEAYEADPHMPVVPRETVDEELDVAILGGGFSGIMAGVHLRNAGVDTFRHIEHAGDFGGVWYWNRYPGIQCDNDAYCYLPLLEETGWMPSKKFSDGYEIQEHCARIATKYGFYDRALFHTLVRSLKWDETIQRWRIETNRGDAIRARFVVMCGGPLNKPKLPGIPGIRDFKGTLFHTARWDYDYTGGEWRNPVLNKLADKRVAIVGTGATAIQAIPYLAKYAKQLYVIQRTPSSVDERPNPPTDPDWANSLQPGWQYERQKNFHDGAVNGLKPSQPDLICDIWTEINRNMAAEFECEGWPQNLEEYAAKRAEMDVRVMERMRRRVESIVEDDQTAEALKPWFMFNCKRPLSNDHYYPAFNQPNVKLIDVSDTRGVERMTEKGFVHEGTEYEIDCLVCASGFEVTSDLEKRWGIRTIEGKDGLSLYEYWADGYRTLHGTMAHNFPNQFFTGYVQGGFFATTTHQFSRQGYHIAHMIKIALDRGLTSVEPTLEAQDQWVKLIRETAIDVSYLQRECPPSYFNNDGDTSKNRWYLGESYGPGWDAFEQLVADWRASGDLPGMIVKAAEVTA</sequence>
<keyword evidence="4" id="KW-0274">FAD</keyword>
<keyword evidence="3" id="KW-0285">Flavoprotein</keyword>
<dbReference type="InterPro" id="IPR023753">
    <property type="entry name" value="FAD/NAD-binding_dom"/>
</dbReference>
<comment type="caution">
    <text evidence="9">The sequence shown here is derived from an EMBL/GenBank/DDBJ whole genome shotgun (WGS) entry which is preliminary data.</text>
</comment>
<name>A0ABV2CZF1_9SPHN</name>
<reference evidence="9 10" key="1">
    <citation type="submission" date="2024-07" db="EMBL/GenBank/DDBJ databases">
        <title>Novosphingobium kalidii RD2P27.</title>
        <authorList>
            <person name="Sun J.-Q."/>
        </authorList>
    </citation>
    <scope>NUCLEOTIDE SEQUENCE [LARGE SCALE GENOMIC DNA]</scope>
    <source>
        <strain evidence="9 10">RD2P27</strain>
    </source>
</reference>
<evidence type="ECO:0000256" key="7">
    <source>
        <dbReference type="ARBA" id="ARBA00023033"/>
    </source>
</evidence>
<dbReference type="Proteomes" id="UP001548713">
    <property type="component" value="Unassembled WGS sequence"/>
</dbReference>
<dbReference type="RefSeq" id="WP_353982887.1">
    <property type="nucleotide sequence ID" value="NZ_JBEWLY010000008.1"/>
</dbReference>
<dbReference type="EMBL" id="JBEWLY010000008">
    <property type="protein sequence ID" value="MET1754479.1"/>
    <property type="molecule type" value="Genomic_DNA"/>
</dbReference>
<protein>
    <submittedName>
        <fullName evidence="9">NAD(P)/FAD-dependent oxidoreductase</fullName>
        <ecNumber evidence="9">1.14.13.-</ecNumber>
    </submittedName>
</protein>
<evidence type="ECO:0000256" key="2">
    <source>
        <dbReference type="ARBA" id="ARBA00010139"/>
    </source>
</evidence>
<dbReference type="InterPro" id="IPR036188">
    <property type="entry name" value="FAD/NAD-bd_sf"/>
</dbReference>
<dbReference type="PANTHER" id="PTHR43098:SF4">
    <property type="entry name" value="BLR3857 PROTEIN"/>
    <property type="match status" value="1"/>
</dbReference>
<evidence type="ECO:0000256" key="5">
    <source>
        <dbReference type="ARBA" id="ARBA00022857"/>
    </source>
</evidence>
<proteinExistence type="inferred from homology"/>
<accession>A0ABV2CZF1</accession>
<keyword evidence="6 9" id="KW-0560">Oxidoreductase</keyword>
<keyword evidence="5" id="KW-0521">NADP</keyword>
<evidence type="ECO:0000256" key="6">
    <source>
        <dbReference type="ARBA" id="ARBA00023002"/>
    </source>
</evidence>
<feature type="domain" description="FAD/NAD(P)-binding" evidence="8">
    <location>
        <begin position="69"/>
        <end position="279"/>
    </location>
</feature>
<keyword evidence="10" id="KW-1185">Reference proteome</keyword>
<dbReference type="PANTHER" id="PTHR43098">
    <property type="entry name" value="L-ORNITHINE N(5)-MONOOXYGENASE-RELATED"/>
    <property type="match status" value="1"/>
</dbReference>
<evidence type="ECO:0000259" key="8">
    <source>
        <dbReference type="Pfam" id="PF07992"/>
    </source>
</evidence>
<organism evidence="9 10">
    <name type="scientific">Novosphingobium kalidii</name>
    <dbReference type="NCBI Taxonomy" id="3230299"/>
    <lineage>
        <taxon>Bacteria</taxon>
        <taxon>Pseudomonadati</taxon>
        <taxon>Pseudomonadota</taxon>
        <taxon>Alphaproteobacteria</taxon>
        <taxon>Sphingomonadales</taxon>
        <taxon>Sphingomonadaceae</taxon>
        <taxon>Novosphingobium</taxon>
    </lineage>
</organism>
<evidence type="ECO:0000256" key="1">
    <source>
        <dbReference type="ARBA" id="ARBA00001974"/>
    </source>
</evidence>
<dbReference type="Gene3D" id="3.50.50.60">
    <property type="entry name" value="FAD/NAD(P)-binding domain"/>
    <property type="match status" value="2"/>
</dbReference>